<comment type="caution">
    <text evidence="1">The sequence shown here is derived from an EMBL/GenBank/DDBJ whole genome shotgun (WGS) entry which is preliminary data.</text>
</comment>
<dbReference type="EMBL" id="JANLCJ010000001">
    <property type="protein sequence ID" value="MCS5732265.1"/>
    <property type="molecule type" value="Genomic_DNA"/>
</dbReference>
<proteinExistence type="predicted"/>
<name>A0ABT2GYY0_9MICO</name>
<organism evidence="1 2">
    <name type="scientific">Herbiconiux daphne</name>
    <dbReference type="NCBI Taxonomy" id="2970914"/>
    <lineage>
        <taxon>Bacteria</taxon>
        <taxon>Bacillati</taxon>
        <taxon>Actinomycetota</taxon>
        <taxon>Actinomycetes</taxon>
        <taxon>Micrococcales</taxon>
        <taxon>Microbacteriaceae</taxon>
        <taxon>Herbiconiux</taxon>
    </lineage>
</organism>
<sequence>MIKTELVALATAAGYETIDFRSMRNDDLRQLQDTITEIWVRLDETEDLSMRFEWLAPMIDAELRHRETTT</sequence>
<gene>
    <name evidence="1" type="ORF">N1032_00715</name>
</gene>
<reference evidence="1" key="1">
    <citation type="submission" date="2022-08" db="EMBL/GenBank/DDBJ databases">
        <authorList>
            <person name="Deng Y."/>
            <person name="Han X.-F."/>
            <person name="Zhang Y.-Q."/>
        </authorList>
    </citation>
    <scope>NUCLEOTIDE SEQUENCE</scope>
    <source>
        <strain evidence="1">CPCC 203386</strain>
    </source>
</reference>
<accession>A0ABT2GYY0</accession>
<dbReference type="Proteomes" id="UP001165586">
    <property type="component" value="Unassembled WGS sequence"/>
</dbReference>
<protein>
    <submittedName>
        <fullName evidence="1">Uncharacterized protein</fullName>
    </submittedName>
</protein>
<dbReference type="RefSeq" id="WP_259536822.1">
    <property type="nucleotide sequence ID" value="NZ_JANLCJ010000001.1"/>
</dbReference>
<evidence type="ECO:0000313" key="1">
    <source>
        <dbReference type="EMBL" id="MCS5732265.1"/>
    </source>
</evidence>
<keyword evidence="2" id="KW-1185">Reference proteome</keyword>
<evidence type="ECO:0000313" key="2">
    <source>
        <dbReference type="Proteomes" id="UP001165586"/>
    </source>
</evidence>